<dbReference type="PANTHER" id="PTHR30015">
    <property type="entry name" value="MRR RESTRICTION SYSTEM PROTEIN"/>
    <property type="match status" value="1"/>
</dbReference>
<dbReference type="Pfam" id="PF04471">
    <property type="entry name" value="Mrr_cat"/>
    <property type="match status" value="1"/>
</dbReference>
<evidence type="ECO:0000259" key="1">
    <source>
        <dbReference type="Pfam" id="PF04471"/>
    </source>
</evidence>
<reference evidence="2 3" key="1">
    <citation type="submission" date="2020-02" db="EMBL/GenBank/DDBJ databases">
        <authorList>
            <person name="Babadi Z.K."/>
            <person name="Risdian C."/>
            <person name="Ebrahimipour G.H."/>
            <person name="Wink J."/>
        </authorList>
    </citation>
    <scope>NUCLEOTIDE SEQUENCE [LARGE SCALE GENOMIC DNA]</scope>
    <source>
        <strain evidence="2 3">ZKHCc1 1396</strain>
    </source>
</reference>
<dbReference type="Proteomes" id="UP001516472">
    <property type="component" value="Unassembled WGS sequence"/>
</dbReference>
<dbReference type="InterPro" id="IPR016984">
    <property type="entry name" value="UCP031853"/>
</dbReference>
<keyword evidence="3" id="KW-1185">Reference proteome</keyword>
<proteinExistence type="predicted"/>
<dbReference type="PANTHER" id="PTHR30015:SF7">
    <property type="entry name" value="TYPE IV METHYL-DIRECTED RESTRICTION ENZYME ECOKMRR"/>
    <property type="match status" value="1"/>
</dbReference>
<keyword evidence="2" id="KW-0378">Hydrolase</keyword>
<dbReference type="InterPro" id="IPR011335">
    <property type="entry name" value="Restrct_endonuc-II-like"/>
</dbReference>
<dbReference type="InterPro" id="IPR052906">
    <property type="entry name" value="Type_IV_Methyl-Rstrct_Enzyme"/>
</dbReference>
<dbReference type="SUPFAM" id="SSF52980">
    <property type="entry name" value="Restriction endonuclease-like"/>
    <property type="match status" value="1"/>
</dbReference>
<evidence type="ECO:0000313" key="3">
    <source>
        <dbReference type="Proteomes" id="UP001516472"/>
    </source>
</evidence>
<dbReference type="Gene3D" id="3.40.1350.10">
    <property type="match status" value="1"/>
</dbReference>
<dbReference type="InterPro" id="IPR011856">
    <property type="entry name" value="tRNA_endonuc-like_dom_sf"/>
</dbReference>
<dbReference type="InterPro" id="IPR007560">
    <property type="entry name" value="Restrct_endonuc_IV_Mrr"/>
</dbReference>
<comment type="caution">
    <text evidence="2">The sequence shown here is derived from an EMBL/GenBank/DDBJ whole genome shotgun (WGS) entry which is preliminary data.</text>
</comment>
<organism evidence="2 3">
    <name type="scientific">Corallococcus soli</name>
    <dbReference type="NCBI Taxonomy" id="2710757"/>
    <lineage>
        <taxon>Bacteria</taxon>
        <taxon>Pseudomonadati</taxon>
        <taxon>Myxococcota</taxon>
        <taxon>Myxococcia</taxon>
        <taxon>Myxococcales</taxon>
        <taxon>Cystobacterineae</taxon>
        <taxon>Myxococcaceae</taxon>
        <taxon>Corallococcus</taxon>
    </lineage>
</organism>
<keyword evidence="2" id="KW-0255">Endonuclease</keyword>
<dbReference type="PIRSF" id="PIRSF031853">
    <property type="entry name" value="UPC031853"/>
    <property type="match status" value="1"/>
</dbReference>
<evidence type="ECO:0000313" key="2">
    <source>
        <dbReference type="EMBL" id="MBE4753265.1"/>
    </source>
</evidence>
<feature type="domain" description="Restriction endonuclease type IV Mrr" evidence="1">
    <location>
        <begin position="198"/>
        <end position="312"/>
    </location>
</feature>
<dbReference type="EMBL" id="JAAIYO010000017">
    <property type="protein sequence ID" value="MBE4753265.1"/>
    <property type="molecule type" value="Genomic_DNA"/>
</dbReference>
<accession>A0ABR9PZA7</accession>
<protein>
    <submittedName>
        <fullName evidence="2">Type II restriction endonuclease</fullName>
    </submittedName>
</protein>
<gene>
    <name evidence="2" type="ORF">G4177_34455</name>
</gene>
<name>A0ABR9PZA7_9BACT</name>
<sequence>MVRAGRGSENIEEFLRLGIVAMGDARLGKLSTSQSKADLLRLYAEKYPDENEGTRATWASQSARFLSEMKAGDGVITYDSERRLYFVGALTSEYEWAPQLIESKPHMRRVTWAGRVSRDGLSAAARNSLGAIQTLFKLGPEVVTELTELAGPLDAPLVVAPPAPTPASPPIEGKPRSDAELSAEMFDKAGSFVEDAISRLDWQQMQHLVAGLLRSMGYRTQVSDEGPDRGVDIFASPDGLGLQEPRIFVEVKHRPGTPMGTKEIRSFLGGRKERDKCLYVSTGGFTKDAHYEAERSSVALTLIALPRLRELLLDRYEQLDAPTRALVPLQRFYWPLQ</sequence>
<dbReference type="GO" id="GO:0004519">
    <property type="term" value="F:endonuclease activity"/>
    <property type="evidence" value="ECO:0007669"/>
    <property type="project" value="UniProtKB-KW"/>
</dbReference>
<keyword evidence="2" id="KW-0540">Nuclease</keyword>